<dbReference type="AlphaFoldDB" id="A6K0J2"/>
<dbReference type="EMBL" id="CH474011">
    <property type="protein sequence ID" value="EDL88226.1"/>
    <property type="molecule type" value="Genomic_DNA"/>
</dbReference>
<accession>A6K0J2</accession>
<proteinExistence type="predicted"/>
<protein>
    <submittedName>
        <fullName evidence="1">RCG52326</fullName>
    </submittedName>
</protein>
<reference evidence="1 2" key="1">
    <citation type="submission" date="2005-09" db="EMBL/GenBank/DDBJ databases">
        <authorList>
            <person name="Mural R.J."/>
            <person name="Li P.W."/>
            <person name="Adams M.D."/>
            <person name="Amanatides P.G."/>
            <person name="Baden-Tillson H."/>
            <person name="Barnstead M."/>
            <person name="Chin S.H."/>
            <person name="Dew I."/>
            <person name="Evans C.A."/>
            <person name="Ferriera S."/>
            <person name="Flanigan M."/>
            <person name="Fosler C."/>
            <person name="Glodek A."/>
            <person name="Gu Z."/>
            <person name="Holt R.A."/>
            <person name="Jennings D."/>
            <person name="Kraft C.L."/>
            <person name="Lu F."/>
            <person name="Nguyen T."/>
            <person name="Nusskern D.R."/>
            <person name="Pfannkoch C.M."/>
            <person name="Sitter C."/>
            <person name="Sutton G.G."/>
            <person name="Venter J.C."/>
            <person name="Wang Z."/>
            <person name="Woodage T."/>
            <person name="Zheng X.H."/>
            <person name="Zhong F."/>
        </authorList>
    </citation>
    <scope>NUCLEOTIDE SEQUENCE [LARGE SCALE GENOMIC DNA]</scope>
    <source>
        <strain>BN</strain>
        <strain evidence="2">Sprague-Dawley</strain>
    </source>
</reference>
<gene>
    <name evidence="1" type="ORF">rCG_52326</name>
</gene>
<organism evidence="1 2">
    <name type="scientific">Rattus norvegicus</name>
    <name type="common">Rat</name>
    <dbReference type="NCBI Taxonomy" id="10116"/>
    <lineage>
        <taxon>Eukaryota</taxon>
        <taxon>Metazoa</taxon>
        <taxon>Chordata</taxon>
        <taxon>Craniata</taxon>
        <taxon>Vertebrata</taxon>
        <taxon>Euteleostomi</taxon>
        <taxon>Mammalia</taxon>
        <taxon>Eutheria</taxon>
        <taxon>Euarchontoglires</taxon>
        <taxon>Glires</taxon>
        <taxon>Rodentia</taxon>
        <taxon>Myomorpha</taxon>
        <taxon>Muroidea</taxon>
        <taxon>Muridae</taxon>
        <taxon>Murinae</taxon>
        <taxon>Rattus</taxon>
    </lineage>
</organism>
<evidence type="ECO:0000313" key="1">
    <source>
        <dbReference type="EMBL" id="EDL88226.1"/>
    </source>
</evidence>
<dbReference type="Proteomes" id="UP000234681">
    <property type="component" value="Chromosome 4"/>
</dbReference>
<name>A6K0J2_RAT</name>
<evidence type="ECO:0000313" key="2">
    <source>
        <dbReference type="Proteomes" id="UP000234681"/>
    </source>
</evidence>
<sequence length="56" mass="6414">MWCTDIYTGRILRHIQHPTQENGIEYIASLVVGNATAICSEVVFYTHPLSFLLPMY</sequence>